<dbReference type="AlphaFoldDB" id="A0A1C4C4X6"/>
<reference evidence="2" key="1">
    <citation type="submission" date="2016-08" db="EMBL/GenBank/DDBJ databases">
        <authorList>
            <person name="Varghese N."/>
            <person name="Submissions Spin"/>
        </authorList>
    </citation>
    <scope>NUCLEOTIDE SEQUENCE [LARGE SCALE GENOMIC DNA]</scope>
    <source>
        <strain evidence="2">R-53094</strain>
    </source>
</reference>
<organism evidence="1 2">
    <name type="scientific">Weissella bombi</name>
    <dbReference type="NCBI Taxonomy" id="1505725"/>
    <lineage>
        <taxon>Bacteria</taxon>
        <taxon>Bacillati</taxon>
        <taxon>Bacillota</taxon>
        <taxon>Bacilli</taxon>
        <taxon>Lactobacillales</taxon>
        <taxon>Lactobacillaceae</taxon>
        <taxon>Weissella</taxon>
    </lineage>
</organism>
<evidence type="ECO:0000313" key="1">
    <source>
        <dbReference type="EMBL" id="SCC14141.1"/>
    </source>
</evidence>
<gene>
    <name evidence="1" type="ORF">GA0061074_12211</name>
</gene>
<evidence type="ECO:0000313" key="2">
    <source>
        <dbReference type="Proteomes" id="UP000199268"/>
    </source>
</evidence>
<keyword evidence="2" id="KW-1185">Reference proteome</keyword>
<proteinExistence type="predicted"/>
<protein>
    <submittedName>
        <fullName evidence="1">Uncharacterized protein</fullName>
    </submittedName>
</protein>
<name>A0A1C4C4X6_9LACO</name>
<dbReference type="STRING" id="1505725.GA0061074_12211"/>
<dbReference type="OrthoDB" id="2151842at2"/>
<accession>A0A1C4C4X6</accession>
<dbReference type="EMBL" id="FMAO01000022">
    <property type="protein sequence ID" value="SCC14141.1"/>
    <property type="molecule type" value="Genomic_DNA"/>
</dbReference>
<dbReference type="Proteomes" id="UP000199268">
    <property type="component" value="Unassembled WGS sequence"/>
</dbReference>
<sequence length="75" mass="8605">MVKYTLVLNGRHNGPTINFLPIEPQVGQLLHTADPKSPYYLIECITQSIDDEFVELHVKKFENKLSAVNRVNGFY</sequence>